<evidence type="ECO:0000256" key="6">
    <source>
        <dbReference type="ARBA" id="ARBA00023242"/>
    </source>
</evidence>
<feature type="region of interest" description="Disordered" evidence="7">
    <location>
        <begin position="1"/>
        <end position="21"/>
    </location>
</feature>
<keyword evidence="3" id="KW-0805">Transcription regulation</keyword>
<dbReference type="GO" id="GO:0000981">
    <property type="term" value="F:DNA-binding transcription factor activity, RNA polymerase II-specific"/>
    <property type="evidence" value="ECO:0007669"/>
    <property type="project" value="InterPro"/>
</dbReference>
<protein>
    <recommendedName>
        <fullName evidence="8">Zn(2)-C6 fungal-type domain-containing protein</fullName>
    </recommendedName>
</protein>
<dbReference type="CDD" id="cd00067">
    <property type="entry name" value="GAL4"/>
    <property type="match status" value="1"/>
</dbReference>
<name>A0A6A6U9P4_9PEZI</name>
<evidence type="ECO:0000313" key="10">
    <source>
        <dbReference type="Proteomes" id="UP000799302"/>
    </source>
</evidence>
<keyword evidence="4" id="KW-0238">DNA-binding</keyword>
<evidence type="ECO:0000313" key="9">
    <source>
        <dbReference type="EMBL" id="KAF2667614.1"/>
    </source>
</evidence>
<dbReference type="PROSITE" id="PS50048">
    <property type="entry name" value="ZN2_CY6_FUNGAL_2"/>
    <property type="match status" value="1"/>
</dbReference>
<organism evidence="9 10">
    <name type="scientific">Microthyrium microscopicum</name>
    <dbReference type="NCBI Taxonomy" id="703497"/>
    <lineage>
        <taxon>Eukaryota</taxon>
        <taxon>Fungi</taxon>
        <taxon>Dikarya</taxon>
        <taxon>Ascomycota</taxon>
        <taxon>Pezizomycotina</taxon>
        <taxon>Dothideomycetes</taxon>
        <taxon>Dothideomycetes incertae sedis</taxon>
        <taxon>Microthyriales</taxon>
        <taxon>Microthyriaceae</taxon>
        <taxon>Microthyrium</taxon>
    </lineage>
</organism>
<feature type="region of interest" description="Disordered" evidence="7">
    <location>
        <begin position="519"/>
        <end position="670"/>
    </location>
</feature>
<dbReference type="GO" id="GO:0003677">
    <property type="term" value="F:DNA binding"/>
    <property type="evidence" value="ECO:0007669"/>
    <property type="project" value="UniProtKB-KW"/>
</dbReference>
<evidence type="ECO:0000256" key="2">
    <source>
        <dbReference type="ARBA" id="ARBA00022833"/>
    </source>
</evidence>
<dbReference type="EMBL" id="MU004237">
    <property type="protein sequence ID" value="KAF2667614.1"/>
    <property type="molecule type" value="Genomic_DNA"/>
</dbReference>
<dbReference type="AlphaFoldDB" id="A0A6A6U9P4"/>
<feature type="compositionally biased region" description="Polar residues" evidence="7">
    <location>
        <begin position="519"/>
        <end position="536"/>
    </location>
</feature>
<proteinExistence type="predicted"/>
<keyword evidence="1" id="KW-0479">Metal-binding</keyword>
<dbReference type="OrthoDB" id="5575144at2759"/>
<evidence type="ECO:0000256" key="3">
    <source>
        <dbReference type="ARBA" id="ARBA00023015"/>
    </source>
</evidence>
<gene>
    <name evidence="9" type="ORF">BT63DRAFT_296389</name>
</gene>
<feature type="region of interest" description="Disordered" evidence="7">
    <location>
        <begin position="251"/>
        <end position="270"/>
    </location>
</feature>
<feature type="compositionally biased region" description="Low complexity" evidence="7">
    <location>
        <begin position="607"/>
        <end position="618"/>
    </location>
</feature>
<dbReference type="PROSITE" id="PS00463">
    <property type="entry name" value="ZN2_CY6_FUNGAL_1"/>
    <property type="match status" value="1"/>
</dbReference>
<evidence type="ECO:0000259" key="8">
    <source>
        <dbReference type="PROSITE" id="PS50048"/>
    </source>
</evidence>
<feature type="compositionally biased region" description="Pro residues" evidence="7">
    <location>
        <begin position="1"/>
        <end position="17"/>
    </location>
</feature>
<keyword evidence="5" id="KW-0804">Transcription</keyword>
<dbReference type="PANTHER" id="PTHR47659:SF4">
    <property type="entry name" value="ZN(II)2CYS6 TRANSCRIPTION FACTOR (EUROFUNG)"/>
    <property type="match status" value="1"/>
</dbReference>
<accession>A0A6A6U9P4</accession>
<feature type="compositionally biased region" description="Basic and acidic residues" evidence="7">
    <location>
        <begin position="642"/>
        <end position="656"/>
    </location>
</feature>
<evidence type="ECO:0000256" key="1">
    <source>
        <dbReference type="ARBA" id="ARBA00022723"/>
    </source>
</evidence>
<feature type="compositionally biased region" description="Low complexity" evidence="7">
    <location>
        <begin position="631"/>
        <end position="641"/>
    </location>
</feature>
<feature type="domain" description="Zn(2)-C6 fungal-type" evidence="8">
    <location>
        <begin position="197"/>
        <end position="226"/>
    </location>
</feature>
<dbReference type="Proteomes" id="UP000799302">
    <property type="component" value="Unassembled WGS sequence"/>
</dbReference>
<evidence type="ECO:0000256" key="4">
    <source>
        <dbReference type="ARBA" id="ARBA00023125"/>
    </source>
</evidence>
<reference evidence="9" key="1">
    <citation type="journal article" date="2020" name="Stud. Mycol.">
        <title>101 Dothideomycetes genomes: a test case for predicting lifestyles and emergence of pathogens.</title>
        <authorList>
            <person name="Haridas S."/>
            <person name="Albert R."/>
            <person name="Binder M."/>
            <person name="Bloem J."/>
            <person name="Labutti K."/>
            <person name="Salamov A."/>
            <person name="Andreopoulos B."/>
            <person name="Baker S."/>
            <person name="Barry K."/>
            <person name="Bills G."/>
            <person name="Bluhm B."/>
            <person name="Cannon C."/>
            <person name="Castanera R."/>
            <person name="Culley D."/>
            <person name="Daum C."/>
            <person name="Ezra D."/>
            <person name="Gonzalez J."/>
            <person name="Henrissat B."/>
            <person name="Kuo A."/>
            <person name="Liang C."/>
            <person name="Lipzen A."/>
            <person name="Lutzoni F."/>
            <person name="Magnuson J."/>
            <person name="Mondo S."/>
            <person name="Nolan M."/>
            <person name="Ohm R."/>
            <person name="Pangilinan J."/>
            <person name="Park H.-J."/>
            <person name="Ramirez L."/>
            <person name="Alfaro M."/>
            <person name="Sun H."/>
            <person name="Tritt A."/>
            <person name="Yoshinaga Y."/>
            <person name="Zwiers L.-H."/>
            <person name="Turgeon B."/>
            <person name="Goodwin S."/>
            <person name="Spatafora J."/>
            <person name="Crous P."/>
            <person name="Grigoriev I."/>
        </authorList>
    </citation>
    <scope>NUCLEOTIDE SEQUENCE</scope>
    <source>
        <strain evidence="9">CBS 115976</strain>
    </source>
</reference>
<keyword evidence="6" id="KW-0539">Nucleus</keyword>
<sequence>MYPPNLPNSHVRPPPPLHHSTFYQRRPNIPHLMKTSLWPYTAGLDAHAYPSPPMTTSPTSPKRPQFPEARSSSSTHEVPTALASAPITEPVRSSAMASQILPAPIGPPLQYLFGTQHPGPSYPHQGYDLQARNRAQSIPPYQGGYPGTAFSRPDVVTIQPAGMQLFPAPGGPTSLQTPVSRPQRTGSRRAKAHVAKACVNCKKAHLSCDESRPCNRCCNSRKQDSCEDVEHKKRGRPRIQPERIQTRSLITPTGSIAPGPATAVPTRTESESARVLRSQALLRRGSMPVIGSSYSHLGFDARIGQHSESIHESAFRMGGMPEPPRWMSPQPYVAFLGLDFRIIKLLEPLRALLERSDLRGRVIEDVIHSEIDRRRLRSIHARLQEEHRIRHPNALPSLFPGESETQIVQPLSENDIERVTQGSEEHRDMWTFQLSDGRSESFNCRIRLGEIRLSRTSTPQFFVVLELQRLSVQTPPSAYGPALGSPYALQPRDSMFAPPGPTSPFARSTPVSPFSSFPQHLMTSLPPNAPGTTISSAHPALSPNREMSFGSSGYFPRQPDIRSPVTTGVLPHSPGSSMQPPQQPSSSSRRQRRPESLSNVQLPPLISSSAPTTPVTTAFFEQANTPQHQTSGSIASGGRRSSPTDRGDGSDEETNRNKRRRLNIEEIIDQ</sequence>
<feature type="region of interest" description="Disordered" evidence="7">
    <location>
        <begin position="49"/>
        <end position="90"/>
    </location>
</feature>
<dbReference type="InterPro" id="IPR001138">
    <property type="entry name" value="Zn2Cys6_DnaBD"/>
</dbReference>
<dbReference type="GO" id="GO:0008270">
    <property type="term" value="F:zinc ion binding"/>
    <property type="evidence" value="ECO:0007669"/>
    <property type="project" value="InterPro"/>
</dbReference>
<feature type="compositionally biased region" description="Low complexity" evidence="7">
    <location>
        <begin position="571"/>
        <end position="588"/>
    </location>
</feature>
<dbReference type="PANTHER" id="PTHR47659">
    <property type="entry name" value="ZN(II)2CYS6 TRANSCRIPTION FACTOR (EUROFUNG)-RELATED"/>
    <property type="match status" value="1"/>
</dbReference>
<keyword evidence="10" id="KW-1185">Reference proteome</keyword>
<dbReference type="InterPro" id="IPR050335">
    <property type="entry name" value="ERT1_acuK_gluconeogen_tf"/>
</dbReference>
<keyword evidence="2" id="KW-0862">Zinc</keyword>
<evidence type="ECO:0000256" key="5">
    <source>
        <dbReference type="ARBA" id="ARBA00023163"/>
    </source>
</evidence>
<evidence type="ECO:0000256" key="7">
    <source>
        <dbReference type="SAM" id="MobiDB-lite"/>
    </source>
</evidence>